<dbReference type="Proteomes" id="UP000218418">
    <property type="component" value="Chromosome"/>
</dbReference>
<sequence length="126" mass="14209">MKILPIIFTTGFTLTTIAMLSACKSGPTMQACNFLEIEDAEVEVDIGDIDIERGEVEMVCSGKIVDVTWGQFRRKLRIDPGKYKNNLNAFNRQVICIRDERSSKKELLCKSSGSNDFVTLNFSYDD</sequence>
<gene>
    <name evidence="1" type="ORF">NIES267_24420</name>
</gene>
<dbReference type="OrthoDB" id="458480at2"/>
<dbReference type="EMBL" id="AP018227">
    <property type="protein sequence ID" value="BAY82956.1"/>
    <property type="molecule type" value="Genomic_DNA"/>
</dbReference>
<proteinExistence type="predicted"/>
<evidence type="ECO:0008006" key="3">
    <source>
        <dbReference type="Google" id="ProtNLM"/>
    </source>
</evidence>
<reference evidence="1 2" key="1">
    <citation type="submission" date="2017-06" db="EMBL/GenBank/DDBJ databases">
        <title>Genome sequencing of cyanobaciteial culture collection at National Institute for Environmental Studies (NIES).</title>
        <authorList>
            <person name="Hirose Y."/>
            <person name="Shimura Y."/>
            <person name="Fujisawa T."/>
            <person name="Nakamura Y."/>
            <person name="Kawachi M."/>
        </authorList>
    </citation>
    <scope>NUCLEOTIDE SEQUENCE [LARGE SCALE GENOMIC DNA]</scope>
    <source>
        <strain evidence="1 2">NIES-267</strain>
    </source>
</reference>
<evidence type="ECO:0000313" key="1">
    <source>
        <dbReference type="EMBL" id="BAY82956.1"/>
    </source>
</evidence>
<keyword evidence="2" id="KW-1185">Reference proteome</keyword>
<protein>
    <recommendedName>
        <fullName evidence="3">Lipoprotein</fullName>
    </recommendedName>
</protein>
<organism evidence="1 2">
    <name type="scientific">Calothrix parasitica NIES-267</name>
    <dbReference type="NCBI Taxonomy" id="1973488"/>
    <lineage>
        <taxon>Bacteria</taxon>
        <taxon>Bacillati</taxon>
        <taxon>Cyanobacteriota</taxon>
        <taxon>Cyanophyceae</taxon>
        <taxon>Nostocales</taxon>
        <taxon>Calotrichaceae</taxon>
        <taxon>Calothrix</taxon>
    </lineage>
</organism>
<name>A0A1Z4LNZ3_9CYAN</name>
<evidence type="ECO:0000313" key="2">
    <source>
        <dbReference type="Proteomes" id="UP000218418"/>
    </source>
</evidence>
<accession>A0A1Z4LNZ3</accession>
<dbReference type="PROSITE" id="PS51257">
    <property type="entry name" value="PROKAR_LIPOPROTEIN"/>
    <property type="match status" value="1"/>
</dbReference>
<dbReference type="AlphaFoldDB" id="A0A1Z4LNZ3"/>